<feature type="compositionally biased region" description="Basic residues" evidence="1">
    <location>
        <begin position="1"/>
        <end position="13"/>
    </location>
</feature>
<evidence type="ECO:0000313" key="2">
    <source>
        <dbReference type="EMBL" id="RDX45252.1"/>
    </source>
</evidence>
<feature type="region of interest" description="Disordered" evidence="1">
    <location>
        <begin position="1"/>
        <end position="25"/>
    </location>
</feature>
<evidence type="ECO:0000313" key="3">
    <source>
        <dbReference type="Proteomes" id="UP000256964"/>
    </source>
</evidence>
<proteinExistence type="predicted"/>
<sequence length="172" mass="19151">MTRTPSRGRRFARSARVEARDGSVPRTFRTQGAAVTHPVCASETTYDLLASPARNYSTYRRSQYFLHPVRECPLSVLGGKTSRRSTELRRRNVLRPLPPDFGTIFGGLSSPHVFPSSSRDIRPPSSISGNWDRLVHVRSVEDGALRGRTSQKQGMGRMARYGHSAFALSGYV</sequence>
<dbReference type="Proteomes" id="UP000256964">
    <property type="component" value="Unassembled WGS sequence"/>
</dbReference>
<keyword evidence="3" id="KW-1185">Reference proteome</keyword>
<reference evidence="2 3" key="1">
    <citation type="journal article" date="2018" name="Biotechnol. Biofuels">
        <title>Integrative visual omics of the white-rot fungus Polyporus brumalis exposes the biotechnological potential of its oxidative enzymes for delignifying raw plant biomass.</title>
        <authorList>
            <person name="Miyauchi S."/>
            <person name="Rancon A."/>
            <person name="Drula E."/>
            <person name="Hage H."/>
            <person name="Chaduli D."/>
            <person name="Favel A."/>
            <person name="Grisel S."/>
            <person name="Henrissat B."/>
            <person name="Herpoel-Gimbert I."/>
            <person name="Ruiz-Duenas F.J."/>
            <person name="Chevret D."/>
            <person name="Hainaut M."/>
            <person name="Lin J."/>
            <person name="Wang M."/>
            <person name="Pangilinan J."/>
            <person name="Lipzen A."/>
            <person name="Lesage-Meessen L."/>
            <person name="Navarro D."/>
            <person name="Riley R."/>
            <person name="Grigoriev I.V."/>
            <person name="Zhou S."/>
            <person name="Raouche S."/>
            <person name="Rosso M.N."/>
        </authorList>
    </citation>
    <scope>NUCLEOTIDE SEQUENCE [LARGE SCALE GENOMIC DNA]</scope>
    <source>
        <strain evidence="2 3">BRFM 1820</strain>
    </source>
</reference>
<accession>A0A371CY85</accession>
<gene>
    <name evidence="2" type="ORF">OH76DRAFT_1008251</name>
</gene>
<name>A0A371CY85_9APHY</name>
<dbReference type="EMBL" id="KZ857439">
    <property type="protein sequence ID" value="RDX45252.1"/>
    <property type="molecule type" value="Genomic_DNA"/>
</dbReference>
<organism evidence="2 3">
    <name type="scientific">Lentinus brumalis</name>
    <dbReference type="NCBI Taxonomy" id="2498619"/>
    <lineage>
        <taxon>Eukaryota</taxon>
        <taxon>Fungi</taxon>
        <taxon>Dikarya</taxon>
        <taxon>Basidiomycota</taxon>
        <taxon>Agaricomycotina</taxon>
        <taxon>Agaricomycetes</taxon>
        <taxon>Polyporales</taxon>
        <taxon>Polyporaceae</taxon>
        <taxon>Lentinus</taxon>
    </lineage>
</organism>
<protein>
    <submittedName>
        <fullName evidence="2">Uncharacterized protein</fullName>
    </submittedName>
</protein>
<evidence type="ECO:0000256" key="1">
    <source>
        <dbReference type="SAM" id="MobiDB-lite"/>
    </source>
</evidence>
<dbReference type="AlphaFoldDB" id="A0A371CY85"/>